<reference evidence="3 4" key="1">
    <citation type="submission" date="2014-06" db="EMBL/GenBank/DDBJ databases">
        <authorList>
            <person name="Swart Estienne"/>
        </authorList>
    </citation>
    <scope>NUCLEOTIDE SEQUENCE [LARGE SCALE GENOMIC DNA]</scope>
    <source>
        <strain evidence="3 4">130c</strain>
    </source>
</reference>
<dbReference type="OrthoDB" id="196393at2759"/>
<accession>A0A078B414</accession>
<evidence type="ECO:0000256" key="1">
    <source>
        <dbReference type="ARBA" id="ARBA00011026"/>
    </source>
</evidence>
<name>A0A078B414_STYLE</name>
<dbReference type="Proteomes" id="UP000039865">
    <property type="component" value="Unassembled WGS sequence"/>
</dbReference>
<dbReference type="PANTHER" id="PTHR31214:SF3">
    <property type="entry name" value="PROTEIN FAM221B"/>
    <property type="match status" value="1"/>
</dbReference>
<dbReference type="InterPro" id="IPR026755">
    <property type="entry name" value="Fam221a/b"/>
</dbReference>
<protein>
    <submittedName>
        <fullName evidence="3">Uncharacterized protein</fullName>
    </submittedName>
</protein>
<dbReference type="InParanoid" id="A0A078B414"/>
<organism evidence="3 4">
    <name type="scientific">Stylonychia lemnae</name>
    <name type="common">Ciliate</name>
    <dbReference type="NCBI Taxonomy" id="5949"/>
    <lineage>
        <taxon>Eukaryota</taxon>
        <taxon>Sar</taxon>
        <taxon>Alveolata</taxon>
        <taxon>Ciliophora</taxon>
        <taxon>Intramacronucleata</taxon>
        <taxon>Spirotrichea</taxon>
        <taxon>Stichotrichia</taxon>
        <taxon>Sporadotrichida</taxon>
        <taxon>Oxytrichidae</taxon>
        <taxon>Stylonychinae</taxon>
        <taxon>Stylonychia</taxon>
    </lineage>
</organism>
<sequence length="317" mass="36059">MFFQANNEQTILQCVQQIGPAVGAQQMLKWEFKHAQEAIDSGVYITWVCDDQSKGDCFRIGSQSNCFCGHRFSSHELILKKAQKTNCKDCKCAEFKFMPRRPEEIGQGHLPRRKGFDINVWRPSCKCKHTHEQHTPVKPFKCKACGCGQFVSDFACINCEMKYEDHFTVFELEKERKAAKKAIREDFMPLATSPEIQQEVMKKLKLDGRTAEERFLEEIKRGDQEESKQIVLTLQEDGAGGIAQRPQVQYIIERKQNFAPKQNLAKPEKSIQLMQQRGIAGLGNTTNQTANTVTMKPKTTSVPKAGGFMKSSVPKMQ</sequence>
<keyword evidence="4" id="KW-1185">Reference proteome</keyword>
<proteinExistence type="inferred from homology"/>
<dbReference type="Pfam" id="PF14753">
    <property type="entry name" value="FAM221"/>
    <property type="match status" value="1"/>
</dbReference>
<evidence type="ECO:0000313" key="4">
    <source>
        <dbReference type="Proteomes" id="UP000039865"/>
    </source>
</evidence>
<comment type="similarity">
    <text evidence="1">Belongs to the FAM221 family.</text>
</comment>
<dbReference type="PANTHER" id="PTHR31214">
    <property type="entry name" value="PROTEIN FAM221A-RELATED"/>
    <property type="match status" value="1"/>
</dbReference>
<feature type="region of interest" description="Disordered" evidence="2">
    <location>
        <begin position="296"/>
        <end position="317"/>
    </location>
</feature>
<evidence type="ECO:0000313" key="3">
    <source>
        <dbReference type="EMBL" id="CDW88981.1"/>
    </source>
</evidence>
<dbReference type="AlphaFoldDB" id="A0A078B414"/>
<gene>
    <name evidence="3" type="primary">Contig13139.g14009</name>
    <name evidence="3" type="ORF">STYLEM_18109</name>
</gene>
<dbReference type="EMBL" id="CCKQ01017105">
    <property type="protein sequence ID" value="CDW88981.1"/>
    <property type="molecule type" value="Genomic_DNA"/>
</dbReference>
<evidence type="ECO:0000256" key="2">
    <source>
        <dbReference type="SAM" id="MobiDB-lite"/>
    </source>
</evidence>